<evidence type="ECO:0000313" key="4">
    <source>
        <dbReference type="EMBL" id="OZG56600.1"/>
    </source>
</evidence>
<sequence>MSKWSRALIGAVAGLAMLVPVNGAAFAADGDAAAEQTQNQTTEQSGEQSNQYFDLSQLFDFSSANQNGDAAVTSIPATSEERARLQAEVDKDKAIDLSKYQDNLHKTIFQQRLAHAEEVLADANSGTARVNVAYDLLYKAADRLDPVNGEPGTKPDKPGNPDKPGDNNAKSHTYTFVVYDPATGKKVHEESKDFKDGKKVYVPFNTKLSAPAGYEIVGWADECGRSYDADLTGVYSTADTTLVALLSPIDHGNGNGNGNGNNNGNGNGNGNNNGNGSLNNNGNNNGNGNTIIVNRDNHGNVVIPTWWTKNPPTTNNGTPSKLDKTSTPTTTGKKATTPSSSTPNASDGSQLASTGAAIGTIVAVMVVLAVVAAMMFALRRRKLSDSLRAGDEH</sequence>
<dbReference type="AlphaFoldDB" id="A0A261FBR6"/>
<evidence type="ECO:0000313" key="5">
    <source>
        <dbReference type="Proteomes" id="UP000216444"/>
    </source>
</evidence>
<accession>A0A261FBR6</accession>
<keyword evidence="3" id="KW-0732">Signal</keyword>
<feature type="compositionally biased region" description="Low complexity" evidence="1">
    <location>
        <begin position="304"/>
        <end position="343"/>
    </location>
</feature>
<protein>
    <submittedName>
        <fullName evidence="4">Uncharacterized protein</fullName>
    </submittedName>
</protein>
<evidence type="ECO:0000256" key="2">
    <source>
        <dbReference type="SAM" id="Phobius"/>
    </source>
</evidence>
<keyword evidence="2" id="KW-0812">Transmembrane</keyword>
<feature type="chain" id="PRO_5013328847" evidence="3">
    <location>
        <begin position="28"/>
        <end position="393"/>
    </location>
</feature>
<organism evidence="4 5">
    <name type="scientific">Bifidobacterium tissieri</name>
    <dbReference type="NCBI Taxonomy" id="1630162"/>
    <lineage>
        <taxon>Bacteria</taxon>
        <taxon>Bacillati</taxon>
        <taxon>Actinomycetota</taxon>
        <taxon>Actinomycetes</taxon>
        <taxon>Bifidobacteriales</taxon>
        <taxon>Bifidobacteriaceae</taxon>
        <taxon>Bifidobacterium</taxon>
    </lineage>
</organism>
<evidence type="ECO:0000256" key="1">
    <source>
        <dbReference type="SAM" id="MobiDB-lite"/>
    </source>
</evidence>
<proteinExistence type="predicted"/>
<keyword evidence="5" id="KW-1185">Reference proteome</keyword>
<gene>
    <name evidence="4" type="ORF">BTIS_1806</name>
</gene>
<keyword evidence="2" id="KW-1133">Transmembrane helix</keyword>
<name>A0A261FBR6_9BIFI</name>
<dbReference type="Proteomes" id="UP000216444">
    <property type="component" value="Unassembled WGS sequence"/>
</dbReference>
<dbReference type="RefSeq" id="WP_143248928.1">
    <property type="nucleotide sequence ID" value="NZ_MWWV01000015.1"/>
</dbReference>
<dbReference type="EMBL" id="MWWV01000015">
    <property type="protein sequence ID" value="OZG56600.1"/>
    <property type="molecule type" value="Genomic_DNA"/>
</dbReference>
<reference evidence="4 5" key="1">
    <citation type="journal article" date="2017" name="BMC Genomics">
        <title>Comparative genomic and phylogenomic analyses of the Bifidobacteriaceae family.</title>
        <authorList>
            <person name="Lugli G.A."/>
            <person name="Milani C."/>
            <person name="Turroni F."/>
            <person name="Duranti S."/>
            <person name="Mancabelli L."/>
            <person name="Mangifesta M."/>
            <person name="Ferrario C."/>
            <person name="Modesto M."/>
            <person name="Mattarelli P."/>
            <person name="Jiri K."/>
            <person name="van Sinderen D."/>
            <person name="Ventura M."/>
        </authorList>
    </citation>
    <scope>NUCLEOTIDE SEQUENCE [LARGE SCALE GENOMIC DNA]</scope>
    <source>
        <strain evidence="4 5">DSM 100201</strain>
    </source>
</reference>
<feature type="signal peptide" evidence="3">
    <location>
        <begin position="1"/>
        <end position="27"/>
    </location>
</feature>
<feature type="region of interest" description="Disordered" evidence="1">
    <location>
        <begin position="144"/>
        <end position="171"/>
    </location>
</feature>
<feature type="region of interest" description="Disordered" evidence="1">
    <location>
        <begin position="253"/>
        <end position="350"/>
    </location>
</feature>
<feature type="compositionally biased region" description="Basic and acidic residues" evidence="1">
    <location>
        <begin position="153"/>
        <end position="165"/>
    </location>
</feature>
<feature type="compositionally biased region" description="Low complexity" evidence="1">
    <location>
        <begin position="274"/>
        <end position="289"/>
    </location>
</feature>
<feature type="transmembrane region" description="Helical" evidence="2">
    <location>
        <begin position="356"/>
        <end position="378"/>
    </location>
</feature>
<feature type="compositionally biased region" description="Gly residues" evidence="1">
    <location>
        <begin position="253"/>
        <end position="273"/>
    </location>
</feature>
<keyword evidence="2" id="KW-0472">Membrane</keyword>
<comment type="caution">
    <text evidence="4">The sequence shown here is derived from an EMBL/GenBank/DDBJ whole genome shotgun (WGS) entry which is preliminary data.</text>
</comment>
<evidence type="ECO:0000256" key="3">
    <source>
        <dbReference type="SAM" id="SignalP"/>
    </source>
</evidence>